<dbReference type="InterPro" id="IPR004612">
    <property type="entry name" value="Resolv_RecU"/>
</dbReference>
<protein>
    <recommendedName>
        <fullName evidence="12 13">Holliday junction resolvase RecU</fullName>
        <ecNumber evidence="13 14">3.1.21.10</ecNumber>
    </recommendedName>
    <alternativeName>
        <fullName evidence="13">Recombination protein U homolog</fullName>
    </alternativeName>
</protein>
<evidence type="ECO:0000256" key="4">
    <source>
        <dbReference type="ARBA" id="ARBA00022723"/>
    </source>
</evidence>
<evidence type="ECO:0000256" key="10">
    <source>
        <dbReference type="ARBA" id="ARBA00023204"/>
    </source>
</evidence>
<dbReference type="RefSeq" id="WP_125650015.1">
    <property type="nucleotide sequence ID" value="NZ_JBHTOH010000087.1"/>
</dbReference>
<keyword evidence="3 13" id="KW-0540">Nuclease</keyword>
<evidence type="ECO:0000313" key="16">
    <source>
        <dbReference type="Proteomes" id="UP001597191"/>
    </source>
</evidence>
<keyword evidence="6 13" id="KW-0227">DNA damage</keyword>
<dbReference type="Gene3D" id="3.40.1350.10">
    <property type="match status" value="1"/>
</dbReference>
<feature type="binding site" evidence="13">
    <location>
        <position position="108"/>
    </location>
    <ligand>
        <name>Mg(2+)</name>
        <dbReference type="ChEBI" id="CHEBI:18420"/>
    </ligand>
</feature>
<feature type="binding site" evidence="13">
    <location>
        <position position="93"/>
    </location>
    <ligand>
        <name>Mg(2+)</name>
        <dbReference type="ChEBI" id="CHEBI:18420"/>
    </ligand>
</feature>
<dbReference type="PIRSF" id="PIRSF037785">
    <property type="entry name" value="RecU"/>
    <property type="match status" value="1"/>
</dbReference>
<keyword evidence="9 13" id="KW-0233">DNA recombination</keyword>
<reference evidence="16" key="1">
    <citation type="journal article" date="2019" name="Int. J. Syst. Evol. Microbiol.">
        <title>The Global Catalogue of Microorganisms (GCM) 10K type strain sequencing project: providing services to taxonomists for standard genome sequencing and annotation.</title>
        <authorList>
            <consortium name="The Broad Institute Genomics Platform"/>
            <consortium name="The Broad Institute Genome Sequencing Center for Infectious Disease"/>
            <person name="Wu L."/>
            <person name="Ma J."/>
        </authorList>
    </citation>
    <scope>NUCLEOTIDE SEQUENCE [LARGE SCALE GENOMIC DNA]</scope>
    <source>
        <strain evidence="16">CCM 8937</strain>
    </source>
</reference>
<evidence type="ECO:0000256" key="12">
    <source>
        <dbReference type="ARBA" id="ARBA00029523"/>
    </source>
</evidence>
<accession>A0ABW4BQQ1</accession>
<evidence type="ECO:0000256" key="3">
    <source>
        <dbReference type="ARBA" id="ARBA00022722"/>
    </source>
</evidence>
<sequence length="212" mass="24801">MVIKYPNGEPYRLSTDHSQSNIKRPLLAAESDVIFGGRGMTLEQTINDTNTYYRQQQRAVIYKKPTPIQIVKVDYPQRSKAVIREAYFRQASTTDYNGVYQGRYLDFEAKETTNKKSFPLKNFHEHQVKHFQNCLHQQGICFTIMRFASLERYFLTPATLLLKYWQQQTNGRKSIPLTEIIKTGYELQIGYQPLLDYLGAVDQLIQKTQQMD</sequence>
<evidence type="ECO:0000256" key="2">
    <source>
        <dbReference type="ARBA" id="ARBA00022490"/>
    </source>
</evidence>
<keyword evidence="2 13" id="KW-0963">Cytoplasm</keyword>
<keyword evidence="8 13" id="KW-0460">Magnesium</keyword>
<feature type="binding site" evidence="13">
    <location>
        <position position="95"/>
    </location>
    <ligand>
        <name>Mg(2+)</name>
        <dbReference type="ChEBI" id="CHEBI:18420"/>
    </ligand>
</feature>
<comment type="subcellular location">
    <subcellularLocation>
        <location evidence="1 13">Cytoplasm</location>
    </subcellularLocation>
</comment>
<gene>
    <name evidence="13 15" type="primary">recU</name>
    <name evidence="15" type="ORF">ACFQ4R_09335</name>
</gene>
<dbReference type="SUPFAM" id="SSF52980">
    <property type="entry name" value="Restriction endonuclease-like"/>
    <property type="match status" value="1"/>
</dbReference>
<evidence type="ECO:0000256" key="14">
    <source>
        <dbReference type="NCBIfam" id="TIGR00648"/>
    </source>
</evidence>
<proteinExistence type="inferred from homology"/>
<comment type="catalytic activity">
    <reaction evidence="13">
        <text>Endonucleolytic cleavage at a junction such as a reciprocal single-stranded crossover between two homologous DNA duplexes (Holliday junction).</text>
        <dbReference type="EC" id="3.1.21.10"/>
    </reaction>
</comment>
<evidence type="ECO:0000256" key="6">
    <source>
        <dbReference type="ARBA" id="ARBA00022763"/>
    </source>
</evidence>
<evidence type="ECO:0000256" key="5">
    <source>
        <dbReference type="ARBA" id="ARBA00022759"/>
    </source>
</evidence>
<keyword evidence="5 13" id="KW-0255">Endonuclease</keyword>
<dbReference type="InterPro" id="IPR011335">
    <property type="entry name" value="Restrct_endonuc-II-like"/>
</dbReference>
<dbReference type="Pfam" id="PF03838">
    <property type="entry name" value="RecU"/>
    <property type="match status" value="1"/>
</dbReference>
<feature type="site" description="Transition state stabilizer" evidence="13">
    <location>
        <position position="110"/>
    </location>
</feature>
<comment type="function">
    <text evidence="13">Endonuclease that resolves Holliday junction intermediates in genetic recombination. Cleaves mobile four-strand junctions by introducing symmetrical nicks in paired strands. Promotes annealing of linear ssDNA with homologous dsDNA. Required for DNA repair, homologous recombination and chromosome segregation.</text>
</comment>
<organism evidence="15 16">
    <name type="scientific">Lapidilactobacillus gannanensis</name>
    <dbReference type="NCBI Taxonomy" id="2486002"/>
    <lineage>
        <taxon>Bacteria</taxon>
        <taxon>Bacillati</taxon>
        <taxon>Bacillota</taxon>
        <taxon>Bacilli</taxon>
        <taxon>Lactobacillales</taxon>
        <taxon>Lactobacillaceae</taxon>
        <taxon>Lapidilactobacillus</taxon>
    </lineage>
</organism>
<dbReference type="NCBIfam" id="TIGR00648">
    <property type="entry name" value="recU"/>
    <property type="match status" value="1"/>
</dbReference>
<keyword evidence="7 13" id="KW-0378">Hydrolase</keyword>
<evidence type="ECO:0000256" key="11">
    <source>
        <dbReference type="ARBA" id="ARBA00023447"/>
    </source>
</evidence>
<comment type="caution">
    <text evidence="15">The sequence shown here is derived from an EMBL/GenBank/DDBJ whole genome shotgun (WGS) entry which is preliminary data.</text>
</comment>
<dbReference type="NCBIfam" id="NF002584">
    <property type="entry name" value="PRK02234.1-5"/>
    <property type="match status" value="1"/>
</dbReference>
<evidence type="ECO:0000256" key="1">
    <source>
        <dbReference type="ARBA" id="ARBA00004496"/>
    </source>
</evidence>
<dbReference type="InterPro" id="IPR011856">
    <property type="entry name" value="tRNA_endonuc-like_dom_sf"/>
</dbReference>
<evidence type="ECO:0000256" key="9">
    <source>
        <dbReference type="ARBA" id="ARBA00023172"/>
    </source>
</evidence>
<comment type="similarity">
    <text evidence="11 13">Belongs to the RecU family.</text>
</comment>
<dbReference type="Proteomes" id="UP001597191">
    <property type="component" value="Unassembled WGS sequence"/>
</dbReference>
<keyword evidence="10 13" id="KW-0234">DNA repair</keyword>
<keyword evidence="4 13" id="KW-0479">Metal-binding</keyword>
<keyword evidence="16" id="KW-1185">Reference proteome</keyword>
<comment type="cofactor">
    <cofactor evidence="13">
        <name>Mg(2+)</name>
        <dbReference type="ChEBI" id="CHEBI:18420"/>
    </cofactor>
    <text evidence="13">Binds 1 Mg(2+) ion per subunit.</text>
</comment>
<dbReference type="CDD" id="cd22354">
    <property type="entry name" value="RecU-like"/>
    <property type="match status" value="1"/>
</dbReference>
<evidence type="ECO:0000256" key="8">
    <source>
        <dbReference type="ARBA" id="ARBA00022842"/>
    </source>
</evidence>
<dbReference type="HAMAP" id="MF_00130">
    <property type="entry name" value="RecU"/>
    <property type="match status" value="1"/>
</dbReference>
<name>A0ABW4BQQ1_9LACO</name>
<evidence type="ECO:0000313" key="15">
    <source>
        <dbReference type="EMBL" id="MFD1411787.1"/>
    </source>
</evidence>
<evidence type="ECO:0000256" key="7">
    <source>
        <dbReference type="ARBA" id="ARBA00022801"/>
    </source>
</evidence>
<dbReference type="EMBL" id="JBHTOH010000087">
    <property type="protein sequence ID" value="MFD1411787.1"/>
    <property type="molecule type" value="Genomic_DNA"/>
</dbReference>
<dbReference type="EC" id="3.1.21.10" evidence="13 14"/>
<evidence type="ECO:0000256" key="13">
    <source>
        <dbReference type="HAMAP-Rule" id="MF_00130"/>
    </source>
</evidence>
<feature type="binding site" evidence="13">
    <location>
        <position position="127"/>
    </location>
    <ligand>
        <name>Mg(2+)</name>
        <dbReference type="ChEBI" id="CHEBI:18420"/>
    </ligand>
</feature>